<feature type="region of interest" description="Disordered" evidence="1">
    <location>
        <begin position="29"/>
        <end position="140"/>
    </location>
</feature>
<feature type="domain" description="GA-like" evidence="3">
    <location>
        <begin position="145"/>
        <end position="167"/>
    </location>
</feature>
<proteinExistence type="predicted"/>
<keyword evidence="2" id="KW-0732">Signal</keyword>
<dbReference type="Pfam" id="PF17573">
    <property type="entry name" value="GA-like"/>
    <property type="match status" value="1"/>
</dbReference>
<dbReference type="InterPro" id="IPR009063">
    <property type="entry name" value="Ig/albumin-bd_sf"/>
</dbReference>
<protein>
    <recommendedName>
        <fullName evidence="3">GA-like domain-containing protein</fullName>
    </recommendedName>
</protein>
<dbReference type="RefSeq" id="WP_278736314.1">
    <property type="nucleotide sequence ID" value="NZ_JAHAIK010000035.1"/>
</dbReference>
<evidence type="ECO:0000256" key="2">
    <source>
        <dbReference type="SAM" id="SignalP"/>
    </source>
</evidence>
<dbReference type="SUPFAM" id="SSF46997">
    <property type="entry name" value="Bacterial immunoglobulin/albumin-binding domains"/>
    <property type="match status" value="1"/>
</dbReference>
<comment type="caution">
    <text evidence="4">The sequence shown here is derived from an EMBL/GenBank/DDBJ whole genome shotgun (WGS) entry which is preliminary data.</text>
</comment>
<name>A0A943QJ56_FINMA</name>
<evidence type="ECO:0000256" key="1">
    <source>
        <dbReference type="SAM" id="MobiDB-lite"/>
    </source>
</evidence>
<evidence type="ECO:0000259" key="3">
    <source>
        <dbReference type="Pfam" id="PF17573"/>
    </source>
</evidence>
<dbReference type="AlphaFoldDB" id="A0A943QJ56"/>
<feature type="chain" id="PRO_5036799907" description="GA-like domain-containing protein" evidence="2">
    <location>
        <begin position="27"/>
        <end position="167"/>
    </location>
</feature>
<dbReference type="InterPro" id="IPR035152">
    <property type="entry name" value="GA-like"/>
</dbReference>
<dbReference type="EMBL" id="JAHAIK010000035">
    <property type="protein sequence ID" value="MBS5965716.1"/>
    <property type="molecule type" value="Genomic_DNA"/>
</dbReference>
<feature type="compositionally biased region" description="Basic and acidic residues" evidence="1">
    <location>
        <begin position="42"/>
        <end position="51"/>
    </location>
</feature>
<feature type="compositionally biased region" description="Basic and acidic residues" evidence="1">
    <location>
        <begin position="122"/>
        <end position="134"/>
    </location>
</feature>
<sequence length="167" mass="18468">MKINKKLLMAALAGAIVVTGGVGSFADSEIPKPVDDSGNPLFKDHNLKGSENETETETEETETKTNEGIPTGVVDKAPDGSDNPMFKYPDFDDQANPRFETENNEFEEEKGTSDNWFNPAEHPFEENKEDEKTGENPGITIDEWNLKNAKEEAIKELKEAGVTSDLF</sequence>
<evidence type="ECO:0000313" key="4">
    <source>
        <dbReference type="EMBL" id="MBS5965716.1"/>
    </source>
</evidence>
<feature type="signal peptide" evidence="2">
    <location>
        <begin position="1"/>
        <end position="26"/>
    </location>
</feature>
<feature type="non-terminal residue" evidence="4">
    <location>
        <position position="167"/>
    </location>
</feature>
<evidence type="ECO:0000313" key="5">
    <source>
        <dbReference type="Proteomes" id="UP000730862"/>
    </source>
</evidence>
<gene>
    <name evidence="4" type="ORF">KIA07_08670</name>
</gene>
<reference evidence="4" key="1">
    <citation type="submission" date="2021-02" db="EMBL/GenBank/DDBJ databases">
        <title>Infant gut strain persistence is associated with maternal origin, phylogeny, and functional potential including surface adhesion and iron acquisition.</title>
        <authorList>
            <person name="Lou Y.C."/>
        </authorList>
    </citation>
    <scope>NUCLEOTIDE SEQUENCE</scope>
    <source>
        <strain evidence="4">L3_058_000G1_dasL3_058_000G1_concoct_72</strain>
    </source>
</reference>
<organism evidence="4 5">
    <name type="scientific">Finegoldia magna</name>
    <name type="common">Peptostreptococcus magnus</name>
    <dbReference type="NCBI Taxonomy" id="1260"/>
    <lineage>
        <taxon>Bacteria</taxon>
        <taxon>Bacillati</taxon>
        <taxon>Bacillota</taxon>
        <taxon>Tissierellia</taxon>
        <taxon>Tissierellales</taxon>
        <taxon>Peptoniphilaceae</taxon>
        <taxon>Finegoldia</taxon>
    </lineage>
</organism>
<dbReference type="Proteomes" id="UP000730862">
    <property type="component" value="Unassembled WGS sequence"/>
</dbReference>
<dbReference type="Gene3D" id="1.10.8.40">
    <property type="entry name" value="Albumin-binding domain"/>
    <property type="match status" value="1"/>
</dbReference>
<accession>A0A943QJ56</accession>